<evidence type="ECO:0000313" key="6">
    <source>
        <dbReference type="EMBL" id="RII00400.1"/>
    </source>
</evidence>
<dbReference type="Pfam" id="PF17137">
    <property type="entry name" value="DUF5110"/>
    <property type="match status" value="1"/>
</dbReference>
<name>A0A399FYF0_UNCN2</name>
<dbReference type="Proteomes" id="UP000266287">
    <property type="component" value="Unassembled WGS sequence"/>
</dbReference>
<dbReference type="PANTHER" id="PTHR43863:SF2">
    <property type="entry name" value="MALTASE-GLUCOAMYLASE"/>
    <property type="match status" value="1"/>
</dbReference>
<keyword evidence="2" id="KW-0378">Hydrolase</keyword>
<dbReference type="AlphaFoldDB" id="A0A399FYF0"/>
<proteinExistence type="inferred from homology"/>
<feature type="domain" description="Glycoside hydrolase family 31 TIM barrel" evidence="3">
    <location>
        <begin position="199"/>
        <end position="518"/>
    </location>
</feature>
<dbReference type="InterPro" id="IPR013780">
    <property type="entry name" value="Glyco_hydro_b"/>
</dbReference>
<dbReference type="PANTHER" id="PTHR43863">
    <property type="entry name" value="HYDROLASE, PUTATIVE (AFU_ORTHOLOGUE AFUA_1G03140)-RELATED"/>
    <property type="match status" value="1"/>
</dbReference>
<dbReference type="InterPro" id="IPR048395">
    <property type="entry name" value="Glyco_hydro_31_C"/>
</dbReference>
<feature type="domain" description="Glycosyl hydrolase family 31 C-terminal" evidence="5">
    <location>
        <begin position="529"/>
        <end position="617"/>
    </location>
</feature>
<evidence type="ECO:0000256" key="1">
    <source>
        <dbReference type="ARBA" id="ARBA00007806"/>
    </source>
</evidence>
<evidence type="ECO:0000259" key="5">
    <source>
        <dbReference type="Pfam" id="PF21365"/>
    </source>
</evidence>
<protein>
    <submittedName>
        <fullName evidence="6">DUF5110 domain-containing protein</fullName>
    </submittedName>
</protein>
<sequence>MSLCIGIDEDIMIKLEENLIATTEPECSEKQCIQGKGYRITVLTSELFRIEVSIENNFLDKATQVVWFRNFDNPEYTAKEMKNNLQITTDKVTLFFDTKSLKAKYIKFNDSNRKIKCNNNYNLKGTIRTLDVFYLKKRLKNGIMSLNGVSVYDDSKSLILDNDGMISSREAKSNDIYIFAYGNNFRKCLKNFFRLTGKTPLIPRYALSNWWSRYKAYSQEEYIDLMKRFIKEDIPITVAVVDMDWHWVNVNEKFGTNYRRGRLILPGVLSVGWTGYSWNTDLFPDYKAFLKWLQEHNLKVTLNLHPVDGVRPYEDMYKEMALEMGIDPGSKEDIKFDITDPKFINAYFKILHHPYETEGVDFWWIDWQQGEKSKTKGLDPLWALNHYHFLDNRKEDKRPLILSRYAGAGSHRYPIGFSGDTVVSWGTLKFQIYFTATATNIGYAWWSHDIGGHCLGIKDDELYLRWVQYGVFSPILRLHSTSHDLQGKEPWNYSKDVEAFTKEQLRLRHRLLPYIYSMNYRTYNDSIALVEPMYYAHPEDKRAYLATEQYSFGSEFIVCPIIRKINKRLKMAYSDVWLPEGRWTDFFTAQIYKGNKWVRMFRGLNTIPVLAKEGAIIPISDNIGNDCSNPEKMTLHIYRGNSSFVLYEDNGYDNKYIDGKYAKTTFSVEENNDIIFNISKVEGVKEVIPKNRQYKLLFKDIVSAEKVEVRINDKIIEEINFNTDNCLSVELKNIEPDENVQVIISGYKIKENISYNEAIIEILTKYQASNILKMLQYKILQYTKSKDIATKDRYIEKIKRLCVLPKVIRGAVEEYLD</sequence>
<dbReference type="CDD" id="cd06595">
    <property type="entry name" value="GH31_u1"/>
    <property type="match status" value="1"/>
</dbReference>
<organism evidence="6 7">
    <name type="scientific">candidate division NPL-UPA2 bacterium Unc8</name>
    <dbReference type="NCBI Taxonomy" id="1980939"/>
    <lineage>
        <taxon>Bacteria</taxon>
    </lineage>
</organism>
<accession>A0A399FYF0</accession>
<dbReference type="SUPFAM" id="SSF51011">
    <property type="entry name" value="Glycosyl hydrolase domain"/>
    <property type="match status" value="1"/>
</dbReference>
<comment type="caution">
    <text evidence="6">The sequence shown here is derived from an EMBL/GenBank/DDBJ whole genome shotgun (WGS) entry which is preliminary data.</text>
</comment>
<keyword evidence="2" id="KW-0326">Glycosidase</keyword>
<dbReference type="InterPro" id="IPR033403">
    <property type="entry name" value="DUF5110"/>
</dbReference>
<dbReference type="Gene3D" id="3.20.20.80">
    <property type="entry name" value="Glycosidases"/>
    <property type="match status" value="1"/>
</dbReference>
<evidence type="ECO:0000256" key="2">
    <source>
        <dbReference type="RuleBase" id="RU361185"/>
    </source>
</evidence>
<reference evidence="6 7" key="1">
    <citation type="submission" date="2018-08" db="EMBL/GenBank/DDBJ databases">
        <title>Draft genome of candidate division NPL-UPA2 bacterium Unc8 that adapted to ultra-basic serpentinizing groundwater.</title>
        <authorList>
            <person name="Ishii S."/>
            <person name="Suzuki S."/>
            <person name="Nealson K.H."/>
        </authorList>
    </citation>
    <scope>NUCLEOTIDE SEQUENCE [LARGE SCALE GENOMIC DNA]</scope>
    <source>
        <strain evidence="6">Unc8</strain>
    </source>
</reference>
<dbReference type="InterPro" id="IPR000322">
    <property type="entry name" value="Glyco_hydro_31_TIM"/>
</dbReference>
<dbReference type="SUPFAM" id="SSF51445">
    <property type="entry name" value="(Trans)glycosidases"/>
    <property type="match status" value="1"/>
</dbReference>
<evidence type="ECO:0000259" key="3">
    <source>
        <dbReference type="Pfam" id="PF01055"/>
    </source>
</evidence>
<gene>
    <name evidence="6" type="ORF">B9J77_02645</name>
</gene>
<dbReference type="EMBL" id="NDHY01000004">
    <property type="protein sequence ID" value="RII00400.1"/>
    <property type="molecule type" value="Genomic_DNA"/>
</dbReference>
<dbReference type="GO" id="GO:0005975">
    <property type="term" value="P:carbohydrate metabolic process"/>
    <property type="evidence" value="ECO:0007669"/>
    <property type="project" value="InterPro"/>
</dbReference>
<evidence type="ECO:0000259" key="4">
    <source>
        <dbReference type="Pfam" id="PF17137"/>
    </source>
</evidence>
<dbReference type="InterPro" id="IPR051816">
    <property type="entry name" value="Glycosyl_Hydrolase_31"/>
</dbReference>
<dbReference type="Gene3D" id="2.60.40.1180">
    <property type="entry name" value="Golgi alpha-mannosidase II"/>
    <property type="match status" value="2"/>
</dbReference>
<feature type="domain" description="DUF5110" evidence="4">
    <location>
        <begin position="633"/>
        <end position="698"/>
    </location>
</feature>
<dbReference type="GO" id="GO:0004553">
    <property type="term" value="F:hydrolase activity, hydrolyzing O-glycosyl compounds"/>
    <property type="evidence" value="ECO:0007669"/>
    <property type="project" value="InterPro"/>
</dbReference>
<comment type="similarity">
    <text evidence="1 2">Belongs to the glycosyl hydrolase 31 family.</text>
</comment>
<dbReference type="Pfam" id="PF01055">
    <property type="entry name" value="Glyco_hydro_31_2nd"/>
    <property type="match status" value="1"/>
</dbReference>
<dbReference type="InterPro" id="IPR017853">
    <property type="entry name" value="GH"/>
</dbReference>
<evidence type="ECO:0000313" key="7">
    <source>
        <dbReference type="Proteomes" id="UP000266287"/>
    </source>
</evidence>
<dbReference type="Pfam" id="PF21365">
    <property type="entry name" value="Glyco_hydro_31_3rd"/>
    <property type="match status" value="1"/>
</dbReference>